<gene>
    <name evidence="1" type="ORF">NZ35_11180</name>
</gene>
<name>A0A0A6DFE4_9PSED</name>
<proteinExistence type="predicted"/>
<protein>
    <submittedName>
        <fullName evidence="1">Uncharacterized protein</fullName>
    </submittedName>
</protein>
<evidence type="ECO:0000313" key="2">
    <source>
        <dbReference type="Proteomes" id="UP000030564"/>
    </source>
</evidence>
<dbReference type="Proteomes" id="UP000030564">
    <property type="component" value="Unassembled WGS sequence"/>
</dbReference>
<dbReference type="AlphaFoldDB" id="A0A0A6DFE4"/>
<accession>A0A0A6DFE4</accession>
<comment type="caution">
    <text evidence="1">The sequence shown here is derived from an EMBL/GenBank/DDBJ whole genome shotgun (WGS) entry which is preliminary data.</text>
</comment>
<sequence>MALAQINSEAFTAHLYLDGRPVVLNQQRLQKTLSGLRITQAEKLDAEVGLADSRVCSFITLADHEDHTPLLLKFVPKGNEYAISIELAGTFDGARLFMEDKTNNLLASTSAPVQYFSFSTYGVPKASFSNIKFGPAYLELISQKNNRPLYRLMSGSMSTFVNADPNKTGHDAFNNKSSIFVIKVIKPHPATV</sequence>
<organism evidence="1 2">
    <name type="scientific">Pseudomonas chlororaphis</name>
    <dbReference type="NCBI Taxonomy" id="587753"/>
    <lineage>
        <taxon>Bacteria</taxon>
        <taxon>Pseudomonadati</taxon>
        <taxon>Pseudomonadota</taxon>
        <taxon>Gammaproteobacteria</taxon>
        <taxon>Pseudomonadales</taxon>
        <taxon>Pseudomonadaceae</taxon>
        <taxon>Pseudomonas</taxon>
    </lineage>
</organism>
<dbReference type="PATRIC" id="fig|587753.9.peg.5476"/>
<reference evidence="1 2" key="1">
    <citation type="submission" date="2014-10" db="EMBL/GenBank/DDBJ databases">
        <title>Draft genome sequence of Pseudomonas chlororaphis EA105.</title>
        <authorList>
            <person name="McCully L.M."/>
            <person name="Bitzer A.S."/>
            <person name="Spence C."/>
            <person name="Bais H."/>
            <person name="Silby M.W."/>
        </authorList>
    </citation>
    <scope>NUCLEOTIDE SEQUENCE [LARGE SCALE GENOMIC DNA]</scope>
    <source>
        <strain evidence="1 2">EA105</strain>
    </source>
</reference>
<dbReference type="EMBL" id="JSFK01000006">
    <property type="protein sequence ID" value="KHA73279.1"/>
    <property type="molecule type" value="Genomic_DNA"/>
</dbReference>
<dbReference type="OrthoDB" id="6957043at2"/>
<evidence type="ECO:0000313" key="1">
    <source>
        <dbReference type="EMBL" id="KHA73279.1"/>
    </source>
</evidence>